<keyword evidence="2" id="KW-1185">Reference proteome</keyword>
<organism evidence="1 2">
    <name type="scientific">Arctium lappa</name>
    <name type="common">Greater burdock</name>
    <name type="synonym">Lappa major</name>
    <dbReference type="NCBI Taxonomy" id="4217"/>
    <lineage>
        <taxon>Eukaryota</taxon>
        <taxon>Viridiplantae</taxon>
        <taxon>Streptophyta</taxon>
        <taxon>Embryophyta</taxon>
        <taxon>Tracheophyta</taxon>
        <taxon>Spermatophyta</taxon>
        <taxon>Magnoliopsida</taxon>
        <taxon>eudicotyledons</taxon>
        <taxon>Gunneridae</taxon>
        <taxon>Pentapetalae</taxon>
        <taxon>asterids</taxon>
        <taxon>campanulids</taxon>
        <taxon>Asterales</taxon>
        <taxon>Asteraceae</taxon>
        <taxon>Carduoideae</taxon>
        <taxon>Cardueae</taxon>
        <taxon>Arctiinae</taxon>
        <taxon>Arctium</taxon>
    </lineage>
</organism>
<accession>A0ACB9DI00</accession>
<reference evidence="2" key="1">
    <citation type="journal article" date="2022" name="Mol. Ecol. Resour.">
        <title>The genomes of chicory, endive, great burdock and yacon provide insights into Asteraceae palaeo-polyploidization history and plant inulin production.</title>
        <authorList>
            <person name="Fan W."/>
            <person name="Wang S."/>
            <person name="Wang H."/>
            <person name="Wang A."/>
            <person name="Jiang F."/>
            <person name="Liu H."/>
            <person name="Zhao H."/>
            <person name="Xu D."/>
            <person name="Zhang Y."/>
        </authorList>
    </citation>
    <scope>NUCLEOTIDE SEQUENCE [LARGE SCALE GENOMIC DNA]</scope>
    <source>
        <strain evidence="2">cv. Niubang</strain>
    </source>
</reference>
<dbReference type="EMBL" id="CM042049">
    <property type="protein sequence ID" value="KAI3745917.1"/>
    <property type="molecule type" value="Genomic_DNA"/>
</dbReference>
<reference evidence="1 2" key="2">
    <citation type="journal article" date="2022" name="Mol. Ecol. Resour.">
        <title>The genomes of chicory, endive, great burdock and yacon provide insights into Asteraceae paleo-polyploidization history and plant inulin production.</title>
        <authorList>
            <person name="Fan W."/>
            <person name="Wang S."/>
            <person name="Wang H."/>
            <person name="Wang A."/>
            <person name="Jiang F."/>
            <person name="Liu H."/>
            <person name="Zhao H."/>
            <person name="Xu D."/>
            <person name="Zhang Y."/>
        </authorList>
    </citation>
    <scope>NUCLEOTIDE SEQUENCE [LARGE SCALE GENOMIC DNA]</scope>
    <source>
        <strain evidence="2">cv. Niubang</strain>
    </source>
</reference>
<gene>
    <name evidence="1" type="ORF">L6452_08329</name>
</gene>
<comment type="caution">
    <text evidence="1">The sequence shown here is derived from an EMBL/GenBank/DDBJ whole genome shotgun (WGS) entry which is preliminary data.</text>
</comment>
<proteinExistence type="predicted"/>
<sequence>MWRCGAATTMASSSGVVATMASSCHGIGVCGSDDARYGVLKRCGCDNGSFLPWFSFNGCFFDRVGATRGLDELRSGAGLHKGEREEQKVDSDFNPPAPAKSLKSRRLSFHLNHGQTLFPSFLNSHPFYPFCFCLLASSTPFFHQSHFHNQIDPIHFPQSASNKNLNTSINAFLIIIIIIIFFFFFFPTCNFLTIITINLILTDPDSHLVSYMACDSFLFVNCCELWIWFVRLSG</sequence>
<dbReference type="Proteomes" id="UP001055879">
    <property type="component" value="Linkage Group LG03"/>
</dbReference>
<evidence type="ECO:0000313" key="2">
    <source>
        <dbReference type="Proteomes" id="UP001055879"/>
    </source>
</evidence>
<name>A0ACB9DI00_ARCLA</name>
<evidence type="ECO:0000313" key="1">
    <source>
        <dbReference type="EMBL" id="KAI3745917.1"/>
    </source>
</evidence>
<protein>
    <submittedName>
        <fullName evidence="1">Uncharacterized protein</fullName>
    </submittedName>
</protein>